<feature type="domain" description="Transglutaminase-like" evidence="3">
    <location>
        <begin position="468"/>
        <end position="543"/>
    </location>
</feature>
<feature type="transmembrane region" description="Helical" evidence="2">
    <location>
        <begin position="208"/>
        <end position="227"/>
    </location>
</feature>
<dbReference type="InterPro" id="IPR052901">
    <property type="entry name" value="Bact_TGase-like"/>
</dbReference>
<dbReference type="Proteomes" id="UP000198701">
    <property type="component" value="Unassembled WGS sequence"/>
</dbReference>
<dbReference type="InterPro" id="IPR002931">
    <property type="entry name" value="Transglutaminase-like"/>
</dbReference>
<feature type="transmembrane region" description="Helical" evidence="2">
    <location>
        <begin position="51"/>
        <end position="75"/>
    </location>
</feature>
<organism evidence="4 5">
    <name type="scientific">Cryobacterium psychrotolerans</name>
    <dbReference type="NCBI Taxonomy" id="386301"/>
    <lineage>
        <taxon>Bacteria</taxon>
        <taxon>Bacillati</taxon>
        <taxon>Actinomycetota</taxon>
        <taxon>Actinomycetes</taxon>
        <taxon>Micrococcales</taxon>
        <taxon>Microbacteriaceae</taxon>
        <taxon>Cryobacterium</taxon>
    </lineage>
</organism>
<dbReference type="SMART" id="SM00460">
    <property type="entry name" value="TGc"/>
    <property type="match status" value="1"/>
</dbReference>
<dbReference type="SUPFAM" id="SSF54001">
    <property type="entry name" value="Cysteine proteinases"/>
    <property type="match status" value="1"/>
</dbReference>
<accession>A0A1G9DUL9</accession>
<keyword evidence="2" id="KW-0472">Membrane</keyword>
<feature type="transmembrane region" description="Helical" evidence="2">
    <location>
        <begin position="157"/>
        <end position="175"/>
    </location>
</feature>
<keyword evidence="2" id="KW-1133">Transmembrane helix</keyword>
<feature type="compositionally biased region" description="Gly residues" evidence="1">
    <location>
        <begin position="677"/>
        <end position="688"/>
    </location>
</feature>
<evidence type="ECO:0000256" key="1">
    <source>
        <dbReference type="SAM" id="MobiDB-lite"/>
    </source>
</evidence>
<dbReference type="InterPro" id="IPR038765">
    <property type="entry name" value="Papain-like_cys_pep_sf"/>
</dbReference>
<gene>
    <name evidence="4" type="ORF">SAMN05216282_11043</name>
</gene>
<feature type="transmembrane region" description="Helical" evidence="2">
    <location>
        <begin position="108"/>
        <end position="127"/>
    </location>
</feature>
<feature type="transmembrane region" description="Helical" evidence="2">
    <location>
        <begin position="22"/>
        <end position="39"/>
    </location>
</feature>
<keyword evidence="2" id="KW-0812">Transmembrane</keyword>
<feature type="region of interest" description="Disordered" evidence="1">
    <location>
        <begin position="547"/>
        <end position="584"/>
    </location>
</feature>
<dbReference type="Pfam" id="PF11992">
    <property type="entry name" value="TgpA_N"/>
    <property type="match status" value="1"/>
</dbReference>
<evidence type="ECO:0000313" key="5">
    <source>
        <dbReference type="Proteomes" id="UP000198701"/>
    </source>
</evidence>
<dbReference type="AlphaFoldDB" id="A0A1G9DUL9"/>
<dbReference type="RefSeq" id="WP_092323639.1">
    <property type="nucleotide sequence ID" value="NZ_SOHP01000039.1"/>
</dbReference>
<evidence type="ECO:0000313" key="4">
    <source>
        <dbReference type="EMBL" id="SDK67539.1"/>
    </source>
</evidence>
<dbReference type="PANTHER" id="PTHR42736:SF1">
    <property type="entry name" value="PROTEIN-GLUTAMINE GAMMA-GLUTAMYLTRANSFERASE"/>
    <property type="match status" value="1"/>
</dbReference>
<feature type="compositionally biased region" description="Low complexity" evidence="1">
    <location>
        <begin position="564"/>
        <end position="573"/>
    </location>
</feature>
<dbReference type="InterPro" id="IPR021878">
    <property type="entry name" value="TgpA_N"/>
</dbReference>
<dbReference type="Gene3D" id="3.10.620.30">
    <property type="match status" value="1"/>
</dbReference>
<dbReference type="STRING" id="386301.SAMN05216282_11043"/>
<feature type="transmembrane region" description="Helical" evidence="2">
    <location>
        <begin position="604"/>
        <end position="623"/>
    </location>
</feature>
<dbReference type="PANTHER" id="PTHR42736">
    <property type="entry name" value="PROTEIN-GLUTAMINE GAMMA-GLUTAMYLTRANSFERASE"/>
    <property type="match status" value="1"/>
</dbReference>
<name>A0A1G9DUL9_9MICO</name>
<sequence length="774" mass="80350">MLLLLLAGSAVLGPLLRGSSWWWPMALVGTIVLVSAAVLRRTRVASALVPVVGLGVLLATLTLLFGQGTGLLWLIPTPDTIDRFGLLVDTGVSSIEQQSIPAEPIEGILFLLAAGAGLIAVLMDALALTLRWPALAGLPVLVPVAVPGLLLDEGASPVALIATAAAYLLVLRVDVRLRRVAEANGPPSGREAARVYSPVRRRAPGPSWAAVTVGGLGIVSALLLSSATPTISDGDLFAGGSSGPLFGAGVSPMIDLGQDLRRPDAGPALHYTTTAKTPPYFKLLTLDQFVGTTWTSRSDAATTSNTVDRIERPPGLSDEVKTTKTTTIVVIDGVETDLLPAPNPASRVEGLEGRWFWNNLTHTIKSTNTTTRGQTYTVTALELQPTAEQLRAARGRYPVSVAPNLKLPFPRPAIIAATAKSVTEGAASDYDAAVALQDYLRGSAFDYDTDAPVEDGYDGGGLDVIGTFLEVKSGYCVHFSSAMAVMARSLGIPARIAVGYLPGSPSSSAEDDTNRYEVDSHDLHAWPELYFVGVGWVPFEPTPGRGTVPDYARPADATTPEDVPASAAPTTAPRSDDGGITADSGAVPAAQARQQEAATLLRSGLFLALVLALLLTPGVVRLARRLRRRRRILSGSGGPADAWAELADTAVDHAVRVRGTETPRELAGRLALRPGLSGAGPSGSGSPGAGSDAAGSDAAAALERLLVAAERQRFARPGSEEQGTGPAVCHDLDLVIGAIRTGADTGTRIRAAALPASLWPAVLARRDGAASQGA</sequence>
<dbReference type="OrthoDB" id="9804023at2"/>
<evidence type="ECO:0000259" key="3">
    <source>
        <dbReference type="SMART" id="SM00460"/>
    </source>
</evidence>
<keyword evidence="5" id="KW-1185">Reference proteome</keyword>
<feature type="transmembrane region" description="Helical" evidence="2">
    <location>
        <begin position="134"/>
        <end position="151"/>
    </location>
</feature>
<feature type="region of interest" description="Disordered" evidence="1">
    <location>
        <begin position="673"/>
        <end position="694"/>
    </location>
</feature>
<dbReference type="Pfam" id="PF01841">
    <property type="entry name" value="Transglut_core"/>
    <property type="match status" value="1"/>
</dbReference>
<protein>
    <submittedName>
        <fullName evidence="4">Transglutaminase-like superfamily protein</fullName>
    </submittedName>
</protein>
<proteinExistence type="predicted"/>
<evidence type="ECO:0000256" key="2">
    <source>
        <dbReference type="SAM" id="Phobius"/>
    </source>
</evidence>
<reference evidence="4 5" key="1">
    <citation type="submission" date="2016-10" db="EMBL/GenBank/DDBJ databases">
        <authorList>
            <person name="de Groot N.N."/>
        </authorList>
    </citation>
    <scope>NUCLEOTIDE SEQUENCE [LARGE SCALE GENOMIC DNA]</scope>
    <source>
        <strain evidence="4 5">CGMCC 1.5382</strain>
    </source>
</reference>
<dbReference type="EMBL" id="FNFU01000010">
    <property type="protein sequence ID" value="SDK67539.1"/>
    <property type="molecule type" value="Genomic_DNA"/>
</dbReference>